<feature type="transmembrane region" description="Helical" evidence="1">
    <location>
        <begin position="16"/>
        <end position="40"/>
    </location>
</feature>
<reference evidence="3 4" key="1">
    <citation type="submission" date="2017-10" db="EMBL/GenBank/DDBJ databases">
        <title>Whole genome of Pedobacter ginsengisoli T01R-27 isolated from tomato rhizosphere.</title>
        <authorList>
            <person name="Weon H.-Y."/>
            <person name="Lee S.A."/>
            <person name="Sang M.K."/>
            <person name="Song J."/>
        </authorList>
    </citation>
    <scope>NUCLEOTIDE SEQUENCE [LARGE SCALE GENOMIC DNA]</scope>
    <source>
        <strain evidence="3 4">T01R-27</strain>
    </source>
</reference>
<accession>A0A2D1U0I4</accession>
<organism evidence="3 4">
    <name type="scientific">Pedobacter ginsengisoli</name>
    <dbReference type="NCBI Taxonomy" id="363852"/>
    <lineage>
        <taxon>Bacteria</taxon>
        <taxon>Pseudomonadati</taxon>
        <taxon>Bacteroidota</taxon>
        <taxon>Sphingobacteriia</taxon>
        <taxon>Sphingobacteriales</taxon>
        <taxon>Sphingobacteriaceae</taxon>
        <taxon>Pedobacter</taxon>
    </lineage>
</organism>
<gene>
    <name evidence="3" type="ORF">CPT03_00305</name>
</gene>
<feature type="domain" description="PepSY" evidence="2">
    <location>
        <begin position="62"/>
        <end position="118"/>
    </location>
</feature>
<feature type="transmembrane region" description="Helical" evidence="1">
    <location>
        <begin position="146"/>
        <end position="166"/>
    </location>
</feature>
<sequence length="386" mass="44248">MINNKKYRFKYWIGKVHLWLGLTSGLFVCFLGITGCILAFQREIEDTVQLYRYAEVRNQPLLPPSEIKKIADRALPGKEAHSIGYQDGRASIVSYFKEGEDYYWTVYVNPYSGEVLKVKDMAWDFFRVMIMGHYYLWLPPNIGQPILATATLMFTFLLFSGLVLWWPKNKAASKKRFTVKWNAKWRRVNYDLHNVFGFYMTWVLIFIAFSGLVMGFQWFAKSVYWVSSAGRQMIPFEESISKSASDAQLVALAAGKAPAEDILWAKARTDRPGFKGSMDVHPPHAKNSSVEISINPDPYTYWKADYLFYDRYTLKEIEVKHMYGKLANATAADKLARMNYDIHVGAVLGLPGKIMAFAASLIAASLPITGFLIWRGRKKKSRQSHT</sequence>
<keyword evidence="1" id="KW-0472">Membrane</keyword>
<dbReference type="PANTHER" id="PTHR34219">
    <property type="entry name" value="IRON-REGULATED INNER MEMBRANE PROTEIN-RELATED"/>
    <property type="match status" value="1"/>
</dbReference>
<feature type="transmembrane region" description="Helical" evidence="1">
    <location>
        <begin position="354"/>
        <end position="374"/>
    </location>
</feature>
<feature type="transmembrane region" description="Helical" evidence="1">
    <location>
        <begin position="196"/>
        <end position="220"/>
    </location>
</feature>
<proteinExistence type="predicted"/>
<dbReference type="AlphaFoldDB" id="A0A2D1U0I4"/>
<evidence type="ECO:0000313" key="3">
    <source>
        <dbReference type="EMBL" id="ATP55014.1"/>
    </source>
</evidence>
<evidence type="ECO:0000256" key="1">
    <source>
        <dbReference type="SAM" id="Phobius"/>
    </source>
</evidence>
<keyword evidence="4" id="KW-1185">Reference proteome</keyword>
<dbReference type="PANTHER" id="PTHR34219:SF3">
    <property type="entry name" value="BLL7967 PROTEIN"/>
    <property type="match status" value="1"/>
</dbReference>
<dbReference type="Pfam" id="PF03413">
    <property type="entry name" value="PepSY"/>
    <property type="match status" value="1"/>
</dbReference>
<keyword evidence="1" id="KW-1133">Transmembrane helix</keyword>
<protein>
    <submittedName>
        <fullName evidence="3">Peptidase M4</fullName>
    </submittedName>
</protein>
<dbReference type="Pfam" id="PF03929">
    <property type="entry name" value="PepSY_TM"/>
    <property type="match status" value="1"/>
</dbReference>
<keyword evidence="1" id="KW-0812">Transmembrane</keyword>
<dbReference type="InterPro" id="IPR025711">
    <property type="entry name" value="PepSY"/>
</dbReference>
<dbReference type="EMBL" id="CP024091">
    <property type="protein sequence ID" value="ATP55014.1"/>
    <property type="molecule type" value="Genomic_DNA"/>
</dbReference>
<dbReference type="KEGG" id="pgs:CPT03_00305"/>
<evidence type="ECO:0000313" key="4">
    <source>
        <dbReference type="Proteomes" id="UP000223749"/>
    </source>
</evidence>
<dbReference type="InterPro" id="IPR005625">
    <property type="entry name" value="PepSY-ass_TM"/>
</dbReference>
<dbReference type="RefSeq" id="WP_099436969.1">
    <property type="nucleotide sequence ID" value="NZ_CP024091.1"/>
</dbReference>
<name>A0A2D1U0I4_9SPHI</name>
<evidence type="ECO:0000259" key="2">
    <source>
        <dbReference type="Pfam" id="PF03413"/>
    </source>
</evidence>
<dbReference type="Proteomes" id="UP000223749">
    <property type="component" value="Chromosome"/>
</dbReference>
<dbReference type="OrthoDB" id="111691at2"/>